<evidence type="ECO:0000313" key="1">
    <source>
        <dbReference type="EMBL" id="KKM22374.1"/>
    </source>
</evidence>
<protein>
    <submittedName>
        <fullName evidence="1">Uncharacterized protein</fullName>
    </submittedName>
</protein>
<accession>A0A0F9IR10</accession>
<sequence length="134" mass="15236">MPNDQLRLCFLRAGIESCLGARNNLFFSFNHLLNQPTTMKSVQVLHHKKRKKWLVGINNDHYANPNWTEIAPYPTRTDANGFADYLAHEMARGTEEGIVVIIHNSTGTVNRVYRLMPDETEIKLSTNDLLAGNI</sequence>
<reference evidence="1" key="1">
    <citation type="journal article" date="2015" name="Nature">
        <title>Complex archaea that bridge the gap between prokaryotes and eukaryotes.</title>
        <authorList>
            <person name="Spang A."/>
            <person name="Saw J.H."/>
            <person name="Jorgensen S.L."/>
            <person name="Zaremba-Niedzwiedzka K."/>
            <person name="Martijn J."/>
            <person name="Lind A.E."/>
            <person name="van Eijk R."/>
            <person name="Schleper C."/>
            <person name="Guy L."/>
            <person name="Ettema T.J."/>
        </authorList>
    </citation>
    <scope>NUCLEOTIDE SEQUENCE</scope>
</reference>
<comment type="caution">
    <text evidence="1">The sequence shown here is derived from an EMBL/GenBank/DDBJ whole genome shotgun (WGS) entry which is preliminary data.</text>
</comment>
<dbReference type="EMBL" id="LAZR01013347">
    <property type="protein sequence ID" value="KKM22374.1"/>
    <property type="molecule type" value="Genomic_DNA"/>
</dbReference>
<gene>
    <name evidence="1" type="ORF">LCGC14_1625960</name>
</gene>
<dbReference type="AlphaFoldDB" id="A0A0F9IR10"/>
<name>A0A0F9IR10_9ZZZZ</name>
<organism evidence="1">
    <name type="scientific">marine sediment metagenome</name>
    <dbReference type="NCBI Taxonomy" id="412755"/>
    <lineage>
        <taxon>unclassified sequences</taxon>
        <taxon>metagenomes</taxon>
        <taxon>ecological metagenomes</taxon>
    </lineage>
</organism>
<proteinExistence type="predicted"/>